<dbReference type="STRING" id="1056495.Calag_1517"/>
<dbReference type="Proteomes" id="UP000010469">
    <property type="component" value="Chromosome"/>
</dbReference>
<dbReference type="HOGENOM" id="CLU_137177_0_0_2"/>
<evidence type="ECO:0000313" key="2">
    <source>
        <dbReference type="Proteomes" id="UP000010469"/>
    </source>
</evidence>
<dbReference type="RefSeq" id="WP_015233114.1">
    <property type="nucleotide sequence ID" value="NC_019791.1"/>
</dbReference>
<organism evidence="1 2">
    <name type="scientific">Caldisphaera lagunensis (strain DSM 15908 / JCM 11604 / ANMR 0165 / IC-154)</name>
    <dbReference type="NCBI Taxonomy" id="1056495"/>
    <lineage>
        <taxon>Archaea</taxon>
        <taxon>Thermoproteota</taxon>
        <taxon>Thermoprotei</taxon>
        <taxon>Acidilobales</taxon>
        <taxon>Caldisphaeraceae</taxon>
        <taxon>Caldisphaera</taxon>
    </lineage>
</organism>
<accession>L0ADL0</accession>
<gene>
    <name evidence="1" type="ordered locus">Calag_1517</name>
</gene>
<dbReference type="InParanoid" id="L0ADL0"/>
<dbReference type="AlphaFoldDB" id="L0ADL0"/>
<evidence type="ECO:0000313" key="1">
    <source>
        <dbReference type="EMBL" id="AFZ71217.1"/>
    </source>
</evidence>
<dbReference type="GeneID" id="14212778"/>
<sequence>MVAEKVISCSGKNVDIASLKQGIVDYLTSQGFKTQTSKESPHGVLIQAQKGGFLRDIIAAERSLNILISGDPNNTIIRIGVGKWIQNLAVTAVETLLLSEIFMFIDIPEMLWNLEVENKLAKEISENFCK</sequence>
<dbReference type="KEGG" id="clg:Calag_1517"/>
<reference evidence="2" key="1">
    <citation type="submission" date="2012-03" db="EMBL/GenBank/DDBJ databases">
        <title>Complete genome of Caldisphaera lagunensis DSM 15908.</title>
        <authorList>
            <person name="Lucas S."/>
            <person name="Copeland A."/>
            <person name="Lapidus A."/>
            <person name="Glavina del Rio T."/>
            <person name="Dalin E."/>
            <person name="Tice H."/>
            <person name="Bruce D."/>
            <person name="Goodwin L."/>
            <person name="Pitluck S."/>
            <person name="Peters L."/>
            <person name="Mikhailova N."/>
            <person name="Teshima H."/>
            <person name="Kyrpides N."/>
            <person name="Mavromatis K."/>
            <person name="Ivanova N."/>
            <person name="Brettin T."/>
            <person name="Detter J.C."/>
            <person name="Han C."/>
            <person name="Larimer F."/>
            <person name="Land M."/>
            <person name="Hauser L."/>
            <person name="Markowitz V."/>
            <person name="Cheng J.-F."/>
            <person name="Hugenholtz P."/>
            <person name="Woyke T."/>
            <person name="Wu D."/>
            <person name="Spring S."/>
            <person name="Schroeder M."/>
            <person name="Brambilla E."/>
            <person name="Klenk H.-P."/>
            <person name="Eisen J.A."/>
        </authorList>
    </citation>
    <scope>NUCLEOTIDE SEQUENCE [LARGE SCALE GENOMIC DNA]</scope>
    <source>
        <strain evidence="2">DSM 15908 / JCM 11604 / IC-154</strain>
    </source>
</reference>
<dbReference type="eggNOG" id="arCOG05362">
    <property type="taxonomic scope" value="Archaea"/>
</dbReference>
<keyword evidence="2" id="KW-1185">Reference proteome</keyword>
<dbReference type="EMBL" id="CP003378">
    <property type="protein sequence ID" value="AFZ71217.1"/>
    <property type="molecule type" value="Genomic_DNA"/>
</dbReference>
<name>L0ADL0_CALLD</name>
<protein>
    <submittedName>
        <fullName evidence="1">Uncharacterized protein</fullName>
    </submittedName>
</protein>
<proteinExistence type="predicted"/>
<dbReference type="OrthoDB" id="55635at2157"/>